<accession>A0A3P1S209</accession>
<reference evidence="2 3" key="1">
    <citation type="submission" date="2018-11" db="EMBL/GenBank/DDBJ databases">
        <title>Genomes From Bacteria Associated with the Canine Oral Cavity: a Test Case for Automated Genome-Based Taxonomic Assignment.</title>
        <authorList>
            <person name="Coil D.A."/>
            <person name="Jospin G."/>
            <person name="Darling A.E."/>
            <person name="Wallis C."/>
            <person name="Davis I.J."/>
            <person name="Harris S."/>
            <person name="Eisen J.A."/>
            <person name="Holcombe L.J."/>
            <person name="O'Flynn C."/>
        </authorList>
    </citation>
    <scope>NUCLEOTIDE SEQUENCE [LARGE SCALE GENOMIC DNA]</scope>
    <source>
        <strain evidence="2 3">OH953</strain>
    </source>
</reference>
<dbReference type="AlphaFoldDB" id="A0A3P1S209"/>
<name>A0A3P1S209_STRSA</name>
<dbReference type="Gene3D" id="3.40.50.720">
    <property type="entry name" value="NAD(P)-binding Rossmann-like Domain"/>
    <property type="match status" value="1"/>
</dbReference>
<dbReference type="InterPro" id="IPR036291">
    <property type="entry name" value="NAD(P)-bd_dom_sf"/>
</dbReference>
<dbReference type="InterPro" id="IPR001509">
    <property type="entry name" value="Epimerase_deHydtase"/>
</dbReference>
<dbReference type="InterPro" id="IPR050177">
    <property type="entry name" value="Lipid_A_modif_metabolic_enz"/>
</dbReference>
<evidence type="ECO:0000313" key="2">
    <source>
        <dbReference type="EMBL" id="RRC91288.1"/>
    </source>
</evidence>
<protein>
    <submittedName>
        <fullName evidence="2">NAD(P)-dependent oxidoreductase</fullName>
    </submittedName>
</protein>
<dbReference type="EMBL" id="RQZI01000010">
    <property type="protein sequence ID" value="RRC91288.1"/>
    <property type="molecule type" value="Genomic_DNA"/>
</dbReference>
<comment type="caution">
    <text evidence="2">The sequence shown here is derived from an EMBL/GenBank/DDBJ whole genome shotgun (WGS) entry which is preliminary data.</text>
</comment>
<dbReference type="PANTHER" id="PTHR43245:SF51">
    <property type="entry name" value="SHORT CHAIN DEHYDROGENASE_REDUCTASE FAMILY 42E, MEMBER 2"/>
    <property type="match status" value="1"/>
</dbReference>
<evidence type="ECO:0000259" key="1">
    <source>
        <dbReference type="Pfam" id="PF01370"/>
    </source>
</evidence>
<sequence length="343" mass="38770">MVYNGDKTQTENCMKGVAMKVLVTGATGFLGKYVVEELAEQGYQVRAFGRNLKAGRQLEGSLVEFFAGDFTREEEIFAACEGVDAVVHAGALSTIWGPWEQFYQTNVVGTKLVMEACRHFGVQRLVYISSPSVYAAARDQFAIKEEAAPQENELNFYIKSKLMAERIVRSYPQIPSVILRPRGLFGIGDTSIFPRILRLSQKLAIPLIRNGQQMMDMTCVENVALAVRLALEMPEAQGQVYNITNGESRSFKDMLDEALDSLQVRKHYIKLPAAFLGLLAQGFESFYRFFHIEKEPPLTLYTYYLMRYSQTLDISAAVRDLGYQPKLTISEGIAKYVQHYREN</sequence>
<proteinExistence type="predicted"/>
<dbReference type="SUPFAM" id="SSF51735">
    <property type="entry name" value="NAD(P)-binding Rossmann-fold domains"/>
    <property type="match status" value="1"/>
</dbReference>
<dbReference type="RefSeq" id="WP_032905417.1">
    <property type="nucleotide sequence ID" value="NZ_JAKUVB010000006.1"/>
</dbReference>
<dbReference type="Pfam" id="PF01370">
    <property type="entry name" value="Epimerase"/>
    <property type="match status" value="1"/>
</dbReference>
<dbReference type="PANTHER" id="PTHR43245">
    <property type="entry name" value="BIFUNCTIONAL POLYMYXIN RESISTANCE PROTEIN ARNA"/>
    <property type="match status" value="1"/>
</dbReference>
<dbReference type="Proteomes" id="UP000277597">
    <property type="component" value="Unassembled WGS sequence"/>
</dbReference>
<gene>
    <name evidence="2" type="ORF">EII39_09045</name>
</gene>
<organism evidence="2 3">
    <name type="scientific">Streptococcus sanguinis</name>
    <dbReference type="NCBI Taxonomy" id="1305"/>
    <lineage>
        <taxon>Bacteria</taxon>
        <taxon>Bacillati</taxon>
        <taxon>Bacillota</taxon>
        <taxon>Bacilli</taxon>
        <taxon>Lactobacillales</taxon>
        <taxon>Streptococcaceae</taxon>
        <taxon>Streptococcus</taxon>
    </lineage>
</organism>
<evidence type="ECO:0000313" key="3">
    <source>
        <dbReference type="Proteomes" id="UP000277597"/>
    </source>
</evidence>
<feature type="domain" description="NAD-dependent epimerase/dehydratase" evidence="1">
    <location>
        <begin position="21"/>
        <end position="243"/>
    </location>
</feature>